<dbReference type="PANTHER" id="PTHR37418">
    <property type="entry name" value="3-KETO-5-AMINOHEXANOATE CLEAVAGE ENZYME-RELATED"/>
    <property type="match status" value="1"/>
</dbReference>
<dbReference type="EMBL" id="REFY01000005">
    <property type="protein sequence ID" value="RQG87843.1"/>
    <property type="molecule type" value="Genomic_DNA"/>
</dbReference>
<keyword evidence="6" id="KW-1185">Reference proteome</keyword>
<comment type="cofactor">
    <cofactor evidence="1">
        <name>Zn(2+)</name>
        <dbReference type="ChEBI" id="CHEBI:29105"/>
    </cofactor>
</comment>
<evidence type="ECO:0000256" key="4">
    <source>
        <dbReference type="ARBA" id="ARBA00022833"/>
    </source>
</evidence>
<name>A0A3N6LYT4_9EURY</name>
<evidence type="ECO:0000313" key="5">
    <source>
        <dbReference type="EMBL" id="RQG87843.1"/>
    </source>
</evidence>
<protein>
    <submittedName>
        <fullName evidence="5">3-keto-5-aminohexanoate cleavage protein</fullName>
    </submittedName>
</protein>
<proteinExistence type="predicted"/>
<dbReference type="PANTHER" id="PTHR37418:SF2">
    <property type="entry name" value="3-KETO-5-AMINOHEXANOATE CLEAVAGE ENZYME"/>
    <property type="match status" value="1"/>
</dbReference>
<reference evidence="5 6" key="1">
    <citation type="submission" date="2018-10" db="EMBL/GenBank/DDBJ databases">
        <title>Natrarchaeobius chitinivorans gen. nov., sp. nov., and Natrarchaeobius haloalkaliphilus sp. nov., alkaliphilic, chitin-utilizing haloarchaea from hypersaline alkaline lakes.</title>
        <authorList>
            <person name="Sorokin D.Y."/>
            <person name="Elcheninov A.G."/>
            <person name="Kostrikina N.A."/>
            <person name="Bale N.J."/>
            <person name="Sinninghe Damste J.S."/>
            <person name="Khijniak T.V."/>
            <person name="Kublanov I.V."/>
            <person name="Toshchakov S.V."/>
        </authorList>
    </citation>
    <scope>NUCLEOTIDE SEQUENCE [LARGE SCALE GENOMIC DNA]</scope>
    <source>
        <strain evidence="5 6">AArcht-Sl</strain>
    </source>
</reference>
<sequence length="314" mass="34665">MWDLPSRNVVLTCSVTGAIHTPTMSQHLPITPDEIVDECVAASEAGASIVHVHVRDPETGEPTSDLELFFEVARRVSDRTDVIVQPSTGGSPTMEPEERVAVVPELEPEMCSCNMGSINYALYPLAERYDDWKHEWEADYLTETKDSIFKNSFEDLDVFLNTMRRHDTVPCLGCYDVGHLYNVRRCLDHGWLDPPIYLEFVLGIDGGIGVDPANLTHMKAVADELFGDAYSFSVIPTGTIPFPLALQSVSMGGHVRVGLEDNLYVEEGVLATSNAELVSKAVDQINSLTDREPATSAEVREFLDLKGRSQTAFS</sequence>
<evidence type="ECO:0000313" key="6">
    <source>
        <dbReference type="Proteomes" id="UP000273828"/>
    </source>
</evidence>
<dbReference type="InterPro" id="IPR013785">
    <property type="entry name" value="Aldolase_TIM"/>
</dbReference>
<keyword evidence="4" id="KW-0862">Zinc</keyword>
<organism evidence="5 6">
    <name type="scientific">Natrarchaeobius halalkaliphilus</name>
    <dbReference type="NCBI Taxonomy" id="1679091"/>
    <lineage>
        <taxon>Archaea</taxon>
        <taxon>Methanobacteriati</taxon>
        <taxon>Methanobacteriota</taxon>
        <taxon>Stenosarchaea group</taxon>
        <taxon>Halobacteria</taxon>
        <taxon>Halobacteriales</taxon>
        <taxon>Natrialbaceae</taxon>
        <taxon>Natrarchaeobius</taxon>
    </lineage>
</organism>
<evidence type="ECO:0000256" key="2">
    <source>
        <dbReference type="ARBA" id="ARBA00022679"/>
    </source>
</evidence>
<dbReference type="AlphaFoldDB" id="A0A3N6LYT4"/>
<dbReference type="Pfam" id="PF05853">
    <property type="entry name" value="BKACE"/>
    <property type="match status" value="1"/>
</dbReference>
<keyword evidence="2" id="KW-0808">Transferase</keyword>
<dbReference type="GO" id="GO:0043720">
    <property type="term" value="F:3-keto-5-aminohexanoate cleavage activity"/>
    <property type="evidence" value="ECO:0007669"/>
    <property type="project" value="InterPro"/>
</dbReference>
<evidence type="ECO:0000256" key="1">
    <source>
        <dbReference type="ARBA" id="ARBA00001947"/>
    </source>
</evidence>
<evidence type="ECO:0000256" key="3">
    <source>
        <dbReference type="ARBA" id="ARBA00022723"/>
    </source>
</evidence>
<dbReference type="Proteomes" id="UP000273828">
    <property type="component" value="Unassembled WGS sequence"/>
</dbReference>
<keyword evidence="3" id="KW-0479">Metal-binding</keyword>
<accession>A0A3N6LYT4</accession>
<comment type="caution">
    <text evidence="5">The sequence shown here is derived from an EMBL/GenBank/DDBJ whole genome shotgun (WGS) entry which is preliminary data.</text>
</comment>
<dbReference type="GO" id="GO:0046872">
    <property type="term" value="F:metal ion binding"/>
    <property type="evidence" value="ECO:0007669"/>
    <property type="project" value="UniProtKB-KW"/>
</dbReference>
<dbReference type="Gene3D" id="3.20.20.70">
    <property type="entry name" value="Aldolase class I"/>
    <property type="match status" value="1"/>
</dbReference>
<dbReference type="RefSeq" id="WP_124179046.1">
    <property type="nucleotide sequence ID" value="NZ_REFY01000005.1"/>
</dbReference>
<dbReference type="OrthoDB" id="299212at2157"/>
<dbReference type="InterPro" id="IPR008567">
    <property type="entry name" value="BKACE"/>
</dbReference>
<gene>
    <name evidence="5" type="ORF">EA462_13325</name>
</gene>